<evidence type="ECO:0000256" key="1">
    <source>
        <dbReference type="SAM" id="MobiDB-lite"/>
    </source>
</evidence>
<dbReference type="EMBL" id="JACSDY010000008">
    <property type="protein sequence ID" value="KAF7421673.1"/>
    <property type="molecule type" value="Genomic_DNA"/>
</dbReference>
<feature type="compositionally biased region" description="Pro residues" evidence="1">
    <location>
        <begin position="41"/>
        <end position="51"/>
    </location>
</feature>
<proteinExistence type="predicted"/>
<reference evidence="2" key="1">
    <citation type="journal article" date="2020" name="G3 (Bethesda)">
        <title>High-Quality Assemblies for Three Invasive Social Wasps from the &lt;i&gt;Vespula&lt;/i&gt; Genus.</title>
        <authorList>
            <person name="Harrop T.W.R."/>
            <person name="Guhlin J."/>
            <person name="McLaughlin G.M."/>
            <person name="Permina E."/>
            <person name="Stockwell P."/>
            <person name="Gilligan J."/>
            <person name="Le Lec M.F."/>
            <person name="Gruber M.A.M."/>
            <person name="Quinn O."/>
            <person name="Lovegrove M."/>
            <person name="Duncan E.J."/>
            <person name="Remnant E.J."/>
            <person name="Van Eeckhoven J."/>
            <person name="Graham B."/>
            <person name="Knapp R.A."/>
            <person name="Langford K.W."/>
            <person name="Kronenberg Z."/>
            <person name="Press M.O."/>
            <person name="Eacker S.M."/>
            <person name="Wilson-Rankin E.E."/>
            <person name="Purcell J."/>
            <person name="Lester P.J."/>
            <person name="Dearden P.K."/>
        </authorList>
    </citation>
    <scope>NUCLEOTIDE SEQUENCE</scope>
    <source>
        <strain evidence="2">Volc-1</strain>
    </source>
</reference>
<evidence type="ECO:0000313" key="2">
    <source>
        <dbReference type="EMBL" id="KAF7421673.1"/>
    </source>
</evidence>
<feature type="region of interest" description="Disordered" evidence="1">
    <location>
        <begin position="123"/>
        <end position="172"/>
    </location>
</feature>
<comment type="caution">
    <text evidence="2">The sequence shown here is derived from an EMBL/GenBank/DDBJ whole genome shotgun (WGS) entry which is preliminary data.</text>
</comment>
<sequence length="172" mass="19332">MCRSSPLPVPTTYFIASRRLALLYAVVRSVNGFCEPDPTDKPPPPTSPPTQPLTSRPITSARRKQQHADLPRPCVHYGVPTPVDLVQHQFPSSKHVIHILYGPPTGKSLHIMQERLGACQFFQGSQQTRRTPSARPNRSVTEKTEISLRNNRYTTPVKDKPPMAAPRPRLRQ</sequence>
<accession>A0A834NZF2</accession>
<organism evidence="2 3">
    <name type="scientific">Vespula pensylvanica</name>
    <name type="common">Western yellow jacket</name>
    <name type="synonym">Wasp</name>
    <dbReference type="NCBI Taxonomy" id="30213"/>
    <lineage>
        <taxon>Eukaryota</taxon>
        <taxon>Metazoa</taxon>
        <taxon>Ecdysozoa</taxon>
        <taxon>Arthropoda</taxon>
        <taxon>Hexapoda</taxon>
        <taxon>Insecta</taxon>
        <taxon>Pterygota</taxon>
        <taxon>Neoptera</taxon>
        <taxon>Endopterygota</taxon>
        <taxon>Hymenoptera</taxon>
        <taxon>Apocrita</taxon>
        <taxon>Aculeata</taxon>
        <taxon>Vespoidea</taxon>
        <taxon>Vespidae</taxon>
        <taxon>Vespinae</taxon>
        <taxon>Vespula</taxon>
    </lineage>
</organism>
<feature type="region of interest" description="Disordered" evidence="1">
    <location>
        <begin position="34"/>
        <end position="73"/>
    </location>
</feature>
<keyword evidence="3" id="KW-1185">Reference proteome</keyword>
<evidence type="ECO:0000313" key="3">
    <source>
        <dbReference type="Proteomes" id="UP000600918"/>
    </source>
</evidence>
<name>A0A834NZF2_VESPE</name>
<feature type="compositionally biased region" description="Polar residues" evidence="1">
    <location>
        <begin position="123"/>
        <end position="139"/>
    </location>
</feature>
<protein>
    <submittedName>
        <fullName evidence="2">Uncharacterized protein</fullName>
    </submittedName>
</protein>
<dbReference type="AlphaFoldDB" id="A0A834NZF2"/>
<dbReference type="Proteomes" id="UP000600918">
    <property type="component" value="Unassembled WGS sequence"/>
</dbReference>
<gene>
    <name evidence="2" type="ORF">H0235_009509</name>
</gene>